<dbReference type="InterPro" id="IPR009081">
    <property type="entry name" value="PP-bd_ACP"/>
</dbReference>
<evidence type="ECO:0000256" key="2">
    <source>
        <dbReference type="ARBA" id="ARBA00022450"/>
    </source>
</evidence>
<dbReference type="SMART" id="SM00823">
    <property type="entry name" value="PKS_PP"/>
    <property type="match status" value="2"/>
</dbReference>
<dbReference type="InterPro" id="IPR020806">
    <property type="entry name" value="PKS_PP-bd"/>
</dbReference>
<feature type="domain" description="Ketosynthase family 3 (KS3)" evidence="9">
    <location>
        <begin position="33"/>
        <end position="458"/>
    </location>
</feature>
<evidence type="ECO:0000256" key="6">
    <source>
        <dbReference type="ARBA" id="ARBA00023268"/>
    </source>
</evidence>
<dbReference type="Gene3D" id="6.10.140.1830">
    <property type="match status" value="1"/>
</dbReference>
<dbReference type="SMART" id="SM00825">
    <property type="entry name" value="PKS_KS"/>
    <property type="match status" value="2"/>
</dbReference>
<gene>
    <name evidence="10" type="ORF">G443_000872</name>
</gene>
<dbReference type="SUPFAM" id="SSF53901">
    <property type="entry name" value="Thiolase-like"/>
    <property type="match status" value="2"/>
</dbReference>
<evidence type="ECO:0000313" key="10">
    <source>
        <dbReference type="EMBL" id="MCP2330602.1"/>
    </source>
</evidence>
<protein>
    <submittedName>
        <fullName evidence="10">Acyl transferase domain-containing protein</fullName>
    </submittedName>
</protein>
<dbReference type="InterPro" id="IPR016036">
    <property type="entry name" value="Malonyl_transacylase_ACP-bd"/>
</dbReference>
<dbReference type="PROSITE" id="PS52004">
    <property type="entry name" value="KS3_2"/>
    <property type="match status" value="2"/>
</dbReference>
<dbReference type="Pfam" id="PF02801">
    <property type="entry name" value="Ketoacyl-synt_C"/>
    <property type="match status" value="2"/>
</dbReference>
<dbReference type="SUPFAM" id="SSF51735">
    <property type="entry name" value="NAD(P)-binding Rossmann-fold domains"/>
    <property type="match status" value="4"/>
</dbReference>
<dbReference type="Gene3D" id="3.40.50.720">
    <property type="entry name" value="NAD(P)-binding Rossmann-like Domain"/>
    <property type="match status" value="2"/>
</dbReference>
<dbReference type="SMART" id="SM01294">
    <property type="entry name" value="PKS_PP_betabranch"/>
    <property type="match status" value="2"/>
</dbReference>
<dbReference type="Gene3D" id="3.40.366.10">
    <property type="entry name" value="Malonyl-Coenzyme A Acyl Carrier Protein, domain 2"/>
    <property type="match status" value="2"/>
</dbReference>
<dbReference type="Pfam" id="PF00698">
    <property type="entry name" value="Acyl_transf_1"/>
    <property type="match status" value="2"/>
</dbReference>
<dbReference type="InterPro" id="IPR036736">
    <property type="entry name" value="ACP-like_sf"/>
</dbReference>
<dbReference type="CDD" id="cd08952">
    <property type="entry name" value="KR_1_SDR_x"/>
    <property type="match status" value="2"/>
</dbReference>
<dbReference type="SUPFAM" id="SSF52151">
    <property type="entry name" value="FabD/lysophospholipase-like"/>
    <property type="match status" value="2"/>
</dbReference>
<proteinExistence type="predicted"/>
<keyword evidence="5" id="KW-0045">Antibiotic biosynthesis</keyword>
<evidence type="ECO:0000259" key="9">
    <source>
        <dbReference type="PROSITE" id="PS52004"/>
    </source>
</evidence>
<evidence type="ECO:0000256" key="1">
    <source>
        <dbReference type="ARBA" id="ARBA00001957"/>
    </source>
</evidence>
<dbReference type="SMART" id="SM00822">
    <property type="entry name" value="PKS_KR"/>
    <property type="match status" value="2"/>
</dbReference>
<dbReference type="PANTHER" id="PTHR43775:SF51">
    <property type="entry name" value="INACTIVE PHENOLPHTHIOCEROL SYNTHESIS POLYKETIDE SYNTHASE TYPE I PKS1-RELATED"/>
    <property type="match status" value="1"/>
</dbReference>
<dbReference type="InterPro" id="IPR016039">
    <property type="entry name" value="Thiolase-like"/>
</dbReference>
<dbReference type="InterPro" id="IPR013968">
    <property type="entry name" value="PKS_KR"/>
</dbReference>
<feature type="domain" description="Carrier" evidence="8">
    <location>
        <begin position="2949"/>
        <end position="3024"/>
    </location>
</feature>
<dbReference type="InterPro" id="IPR032821">
    <property type="entry name" value="PKS_assoc"/>
</dbReference>
<dbReference type="InterPro" id="IPR014043">
    <property type="entry name" value="Acyl_transferase_dom"/>
</dbReference>
<keyword evidence="2" id="KW-0596">Phosphopantetheine</keyword>
<dbReference type="InterPro" id="IPR015083">
    <property type="entry name" value="NorB/c/GfsB-D-like_docking"/>
</dbReference>
<dbReference type="Pfam" id="PF16197">
    <property type="entry name" value="KAsynt_C_assoc"/>
    <property type="match status" value="2"/>
</dbReference>
<name>A0ABT1JDM3_ACTCY</name>
<accession>A0ABT1JDM3</accession>
<comment type="caution">
    <text evidence="10">The sequence shown here is derived from an EMBL/GenBank/DDBJ whole genome shotgun (WGS) entry which is preliminary data.</text>
</comment>
<dbReference type="Pfam" id="PF08990">
    <property type="entry name" value="Docking"/>
    <property type="match status" value="1"/>
</dbReference>
<dbReference type="EMBL" id="AUBJ02000001">
    <property type="protein sequence ID" value="MCP2330602.1"/>
    <property type="molecule type" value="Genomic_DNA"/>
</dbReference>
<dbReference type="InterPro" id="IPR016035">
    <property type="entry name" value="Acyl_Trfase/lysoPLipase"/>
</dbReference>
<feature type="domain" description="Ketosynthase family 3 (KS3)" evidence="9">
    <location>
        <begin position="1549"/>
        <end position="1970"/>
    </location>
</feature>
<reference evidence="10 11" key="2">
    <citation type="submission" date="2022-06" db="EMBL/GenBank/DDBJ databases">
        <title>Genomic Encyclopedia of Type Strains, Phase I: the one thousand microbial genomes (KMG-I) project.</title>
        <authorList>
            <person name="Kyrpides N."/>
        </authorList>
    </citation>
    <scope>NUCLEOTIDE SEQUENCE [LARGE SCALE GENOMIC DNA]</scope>
    <source>
        <strain evidence="10 11">DSM 43889</strain>
    </source>
</reference>
<keyword evidence="3" id="KW-0597">Phosphoprotein</keyword>
<dbReference type="Pfam" id="PF18369">
    <property type="entry name" value="PKS_DE"/>
    <property type="match status" value="2"/>
</dbReference>
<evidence type="ECO:0000256" key="4">
    <source>
        <dbReference type="ARBA" id="ARBA00022679"/>
    </source>
</evidence>
<dbReference type="Gene3D" id="1.10.1200.10">
    <property type="entry name" value="ACP-like"/>
    <property type="match status" value="2"/>
</dbReference>
<comment type="cofactor">
    <cofactor evidence="1">
        <name>pantetheine 4'-phosphate</name>
        <dbReference type="ChEBI" id="CHEBI:47942"/>
    </cofactor>
</comment>
<keyword evidence="6" id="KW-0511">Multifunctional enzyme</keyword>
<dbReference type="Gene3D" id="3.40.47.10">
    <property type="match status" value="2"/>
</dbReference>
<evidence type="ECO:0000256" key="5">
    <source>
        <dbReference type="ARBA" id="ARBA00023194"/>
    </source>
</evidence>
<dbReference type="PROSITE" id="PS00606">
    <property type="entry name" value="KS3_1"/>
    <property type="match status" value="2"/>
</dbReference>
<reference evidence="10 11" key="1">
    <citation type="submission" date="2013-07" db="EMBL/GenBank/DDBJ databases">
        <authorList>
            <consortium name="DOE Joint Genome Institute"/>
            <person name="Reeve W."/>
            <person name="Huntemann M."/>
            <person name="Han J."/>
            <person name="Chen A."/>
            <person name="Kyrpides N."/>
            <person name="Mavromatis K."/>
            <person name="Markowitz V."/>
            <person name="Palaniappan K."/>
            <person name="Ivanova N."/>
            <person name="Schaumberg A."/>
            <person name="Pati A."/>
            <person name="Liolios K."/>
            <person name="Nordberg H.P."/>
            <person name="Cantor M.N."/>
            <person name="Hua S.X."/>
            <person name="Woyke T."/>
        </authorList>
    </citation>
    <scope>NUCLEOTIDE SEQUENCE [LARGE SCALE GENOMIC DNA]</scope>
    <source>
        <strain evidence="10 11">DSM 43889</strain>
    </source>
</reference>
<dbReference type="InterPro" id="IPR014031">
    <property type="entry name" value="Ketoacyl_synth_C"/>
</dbReference>
<dbReference type="InterPro" id="IPR020841">
    <property type="entry name" value="PKS_Beta-ketoAc_synthase_dom"/>
</dbReference>
<organism evidence="10 11">
    <name type="scientific">Actinoalloteichus caeruleus DSM 43889</name>
    <dbReference type="NCBI Taxonomy" id="1120930"/>
    <lineage>
        <taxon>Bacteria</taxon>
        <taxon>Bacillati</taxon>
        <taxon>Actinomycetota</taxon>
        <taxon>Actinomycetes</taxon>
        <taxon>Pseudonocardiales</taxon>
        <taxon>Pseudonocardiaceae</taxon>
        <taxon>Actinoalloteichus</taxon>
        <taxon>Actinoalloteichus cyanogriseus</taxon>
    </lineage>
</organism>
<dbReference type="InterPro" id="IPR036291">
    <property type="entry name" value="NAD(P)-bd_dom_sf"/>
</dbReference>
<feature type="domain" description="Carrier" evidence="8">
    <location>
        <begin position="1457"/>
        <end position="1532"/>
    </location>
</feature>
<evidence type="ECO:0000313" key="11">
    <source>
        <dbReference type="Proteomes" id="UP000791080"/>
    </source>
</evidence>
<dbReference type="InterPro" id="IPR050091">
    <property type="entry name" value="PKS_NRPS_Biosynth_Enz"/>
</dbReference>
<dbReference type="NCBIfam" id="NF045894">
    <property type="entry name" value="PKS_plus_SDR"/>
    <property type="match status" value="2"/>
</dbReference>
<dbReference type="SUPFAM" id="SSF47336">
    <property type="entry name" value="ACP-like"/>
    <property type="match status" value="2"/>
</dbReference>
<dbReference type="InterPro" id="IPR018201">
    <property type="entry name" value="Ketoacyl_synth_AS"/>
</dbReference>
<dbReference type="PROSITE" id="PS00012">
    <property type="entry name" value="PHOSPHOPANTETHEINE"/>
    <property type="match status" value="1"/>
</dbReference>
<dbReference type="Pfam" id="PF08659">
    <property type="entry name" value="KR"/>
    <property type="match status" value="2"/>
</dbReference>
<keyword evidence="7" id="KW-0012">Acyltransferase</keyword>
<dbReference type="PROSITE" id="PS50075">
    <property type="entry name" value="CARRIER"/>
    <property type="match status" value="2"/>
</dbReference>
<dbReference type="InterPro" id="IPR001227">
    <property type="entry name" value="Ac_transferase_dom_sf"/>
</dbReference>
<dbReference type="Pfam" id="PF00109">
    <property type="entry name" value="ketoacyl-synt"/>
    <property type="match status" value="2"/>
</dbReference>
<evidence type="ECO:0000256" key="7">
    <source>
        <dbReference type="ARBA" id="ARBA00023315"/>
    </source>
</evidence>
<dbReference type="Gene3D" id="3.30.70.3290">
    <property type="match status" value="2"/>
</dbReference>
<dbReference type="CDD" id="cd00833">
    <property type="entry name" value="PKS"/>
    <property type="match status" value="2"/>
</dbReference>
<dbReference type="SUPFAM" id="SSF55048">
    <property type="entry name" value="Probable ACP-binding domain of malonyl-CoA ACP transacylase"/>
    <property type="match status" value="2"/>
</dbReference>
<dbReference type="PANTHER" id="PTHR43775">
    <property type="entry name" value="FATTY ACID SYNTHASE"/>
    <property type="match status" value="1"/>
</dbReference>
<dbReference type="Proteomes" id="UP000791080">
    <property type="component" value="Unassembled WGS sequence"/>
</dbReference>
<dbReference type="GO" id="GO:0016740">
    <property type="term" value="F:transferase activity"/>
    <property type="evidence" value="ECO:0007669"/>
    <property type="project" value="UniProtKB-KW"/>
</dbReference>
<dbReference type="InterPro" id="IPR006162">
    <property type="entry name" value="Ppantetheine_attach_site"/>
</dbReference>
<keyword evidence="4 10" id="KW-0808">Transferase</keyword>
<dbReference type="InterPro" id="IPR014030">
    <property type="entry name" value="Ketoacyl_synth_N"/>
</dbReference>
<dbReference type="InterPro" id="IPR057326">
    <property type="entry name" value="KR_dom"/>
</dbReference>
<dbReference type="SMART" id="SM00827">
    <property type="entry name" value="PKS_AT"/>
    <property type="match status" value="2"/>
</dbReference>
<evidence type="ECO:0000256" key="3">
    <source>
        <dbReference type="ARBA" id="ARBA00022553"/>
    </source>
</evidence>
<evidence type="ECO:0000259" key="8">
    <source>
        <dbReference type="PROSITE" id="PS50075"/>
    </source>
</evidence>
<sequence>MSNEDKLRYFLKKVSTELDAAQGRVRELEARDHEPIAVVGVGCRFPGGVRSADELWGLVDTGTDAIAAFPSDRGWDLDRIFGPGLAEGSYRAEGGFLHDAADFDAEFFGISPREALATDPQQRLLLETAWETFEHAGIDPDSLRGSRTGVFVGTNGQDYPALLMGSDAGLEGYFGTGGAAAVVSGRIAYTFGLEGPTLTVDTACSSSLVALHLAARALRRGDCALALAGGVTVMATPGMFAGFSQQQGLLASDGRCKSFAASADGTGFSEGVGLVMVERLSDALRNGHQVLALVRGSAINSDGASNGLTAPNGPAQQRVIWQALADAGLSLSDVDAVEAHGTGTVLGDPIEAQALLATYGQDRDPDQPLLLGSIKSNIGHTQAASGIAGVIKMVMALRHGVLPRTLHVEEPTAKVEWDSGAVSLLTERLDWPERGHPRRAGVSSFGISGTNAHVVLEQAPERPAPVGTRTPAVSGTAVAWVVSARSERALRHQAGRLRSFLDRHPALDPVDVGRSLSTTRAVLEHRAAVVAADRAELLAGLSALSEGGVAPSLVSGVAGSPVRPVFVFPGQGAQWVGMGRGLLTSSPVFADSMNRCAEALAPFTDFDLFEVLGDEDALARVEVVQPVLWAVMVSLAEVWRAVGVHPVAVIGHSQGEIAAAVVAGALSLSDGARVVALRSRALRALAGAGGMVSVPLPVEEVASRLGPGLSVAAVNGPESVVVSGAAEAVEEWLARCEREGVRARRVAVDYASHSAQVDQLESELVEVLAGVRPESSRVPFYSTVTGGVFDTVGLDGRYWFRNLRSTVEFSAAVRASVVDGHGVFVEVSPHPVLAMGVQEHDGVVVVETVRRGEEEASRFLRSVARAHVCGVRVDWSAVFSGGGRTDLPTYAFQRRRFWPDTPALTGPTAPEDTEFWEAVDRADSAALVGALDLEAGTEAALDAVLPALAAWRRGRRQRSVVDSWRYRVTWKPVVPTSGGRVGGPLLVVVPAGRTRDPVVVATLAAVPDAVTLAVEEEGTDRAALAAAVAERVGADDVAGVVSLLALEEAPASAGSGVSVGLVGTVALAQALGDAGVVAPLWVVTAGAVAVGGSEGAAVSPAQAAVWGLGRVVGLEHPERWGGLIDLPTAPDDRAVSQLRSLLAGGGTDDEFAVRPAGALTRRLVRGAGGNRHRTWRPTGTVLVTGGTGALGGHVARWLAESGADHLVLLSRSGPNAAGAEDLAEELAERGTTVTFAACDAADRAALDEVLADIPRDHPLTAVVHTAGVLADGVLDAMEPARLADVFRPKVDAAVALHEATRHLDLAAFVLFSSLAGTLGNAGQGNYAAANAALDALATRRHAQGLPATSIAWGMWDGAGLASTPEVTARMRRGGTIAMPPDLAVAAMHAAVEESGANLVLADLDWSRFGPGLLLSGRGGAIADLPEVRALAENEPGAGPLATSADTVAGASPAEREKLLLDLVRTTAAAVLGHQSAERVPTGRAFRDLGFDSLTAVELRNLLGASTGLRLPATLVFDYPTPEELARHLGRELGGGAVTPEAAPVASATDEPLAIVGMSCRFPGGVRSPRQFWDLLMAGTDAITGLPTDRGWDIDAIFADVPPEVRVSAGGFLDDVGNFDPGFFGISPREALAMDPQQRLLLETSWEAFENAGIDPASTRGSSTGVFVGTNGQDYLGLMMGSAPHLQGYVATGSGASVLSGRLSYTFGFEGPAVTVDTACSSSLVALHLAGQALRQGECAMALAAGVTVMSTPGVFVGFSQQGVQASDGRCKAFSDSADGTGWAEGIGVLVLERLSDARRNGHEVLAVVRGSAVNSDGASNGLTAPNGPSQQRVIRQALANAGLTAPEVDAVEAHGTGTALGDPIEAQALLATYGRDRDRPLWLGSVKSNIGHTQAAAGIAGVMKMVLALRHGALPRTLHAEVPSSKVDWTTGAVALLAEATPWPETGQPRRAGVSSFGISGTNAHLILEGVPTEDRDHPTGPPRPTPWVLSARGDAALHRQVERLRAHHHAETPTPLDVGHTLAGRTAFEHRAVVLDPTRPIDLHSTGTIRGVTGDRATAFLFSGQGSQRPGMGRDLYDTFPAFAEAFDLVCAEVDQWLPGPLREVVLGEGDLLDRTDYTQAGLFALEVALYRLLESWGVTPDFLAGHSVGELAAAHVAGVLTLPDAARLVGARGTLMAALPPGGAMVSVRAPEEEVTPRLGGRVTLAAVNGPRSVVISGDEAEVLRLAEAFAAEGLRTKRLSVDRAFHSPLVDPMLDEFRAVIAGLSFLPPTIPIVSTVTGELADAHELADPEYWVRQVRRPVRFADAVTTLQSRGAEVFLGLGPDGALTALASDCVTNQGATFVPVSRRERAEPETLVAALAELWVRGTTVDWPAYYAGAGGTRVELPPYPFEPELYWPETSSAPVNRQAAEPAEDAAFWDALERADLSDIPGLDEDQPLRAALPSLSAWRRRRRDLLRADDWRYRVAWRPFTEDTTALTGTWLVVVPPTGVDTGLLATLEEALTARGADAVTIAAGDLDGHLTAPVAGIVSLLALDEEPDDVHPVVPAGLAATVALVRALAAGGHTPPVWMVTTGATAVDPSDTVRPTQALSWGLGMSLALEHPELWGGLVDLPARPDEGAATRLANLVGQGEDQLAVRPAGTRVRRLVRAPAEPGGPDTWRPGGTALITGGVGALGAHVARSLAEGGVEHLVLLSRRGTDTPGAPELTEELTALGARVTVAACDVADRESITALVTGLRARGERITTVVHAAGVVGQRPLLACDVSDIAGILAAKVAGARHLDELFTDTPPDAFVLFSSAAGVWGGAGQAAYAAGNAFLDALAADRRTRGLPGTSVAWGGWAGGGMSEGAAEQLLARRGLPAMPVAPAVAALAQAVARNETALTVVDVDWSRFAPAFAIARSRPLLAEIVEPTTTGDEQHPETTSAGGAALRDRLTAAGTAERTRILLDVVRAEAAVVLGHPDAAAVGADRAFRELGFDSVMAVEFRDRLTAATGLRLEATVIFDEPSPEELAARLLDELFDTGGPDDPVDPAGAPDDDEVRAILTSLPVRRIREAGLLDALLRLRDERAPEPTGGDDQTDAIRTMDVADLVRMAMRPEEADRPGGSD</sequence>
<dbReference type="Pfam" id="PF00550">
    <property type="entry name" value="PP-binding"/>
    <property type="match status" value="2"/>
</dbReference>
<keyword evidence="11" id="KW-1185">Reference proteome</keyword>
<dbReference type="InterPro" id="IPR041618">
    <property type="entry name" value="PKS_DE"/>
</dbReference>